<evidence type="ECO:0000256" key="2">
    <source>
        <dbReference type="ARBA" id="ARBA00022692"/>
    </source>
</evidence>
<dbReference type="InterPro" id="IPR013106">
    <property type="entry name" value="Ig_V-set"/>
</dbReference>
<name>A0A669BQR4_ORENI</name>
<dbReference type="GO" id="GO:0005886">
    <property type="term" value="C:plasma membrane"/>
    <property type="evidence" value="ECO:0007669"/>
    <property type="project" value="TreeGrafter"/>
</dbReference>
<keyword evidence="2 5" id="KW-0812">Transmembrane</keyword>
<evidence type="ECO:0000313" key="7">
    <source>
        <dbReference type="Ensembl" id="ENSONIP00000037867.1"/>
    </source>
</evidence>
<evidence type="ECO:0000256" key="5">
    <source>
        <dbReference type="SAM" id="Phobius"/>
    </source>
</evidence>
<dbReference type="GO" id="GO:0007155">
    <property type="term" value="P:cell adhesion"/>
    <property type="evidence" value="ECO:0007669"/>
    <property type="project" value="TreeGrafter"/>
</dbReference>
<dbReference type="AlphaFoldDB" id="A0A669BQR4"/>
<feature type="domain" description="Immunoglobulin V-set" evidence="6">
    <location>
        <begin position="17"/>
        <end position="105"/>
    </location>
</feature>
<dbReference type="SUPFAM" id="SSF48726">
    <property type="entry name" value="Immunoglobulin"/>
    <property type="match status" value="1"/>
</dbReference>
<protein>
    <recommendedName>
        <fullName evidence="6">Immunoglobulin V-set domain-containing protein</fullName>
    </recommendedName>
</protein>
<keyword evidence="4 5" id="KW-0472">Membrane</keyword>
<dbReference type="InParanoid" id="A0A669BQR4"/>
<dbReference type="InterPro" id="IPR051036">
    <property type="entry name" value="SIGLEC"/>
</dbReference>
<dbReference type="GeneTree" id="ENSGT01150000286924"/>
<dbReference type="Ensembl" id="ENSONIT00000046044.1">
    <property type="protein sequence ID" value="ENSONIP00000037867.1"/>
    <property type="gene ID" value="ENSONIG00000002731.2"/>
</dbReference>
<reference evidence="7" key="2">
    <citation type="submission" date="2025-08" db="UniProtKB">
        <authorList>
            <consortium name="Ensembl"/>
        </authorList>
    </citation>
    <scope>IDENTIFICATION</scope>
</reference>
<evidence type="ECO:0000256" key="1">
    <source>
        <dbReference type="ARBA" id="ARBA00004167"/>
    </source>
</evidence>
<dbReference type="PANTHER" id="PTHR12035">
    <property type="entry name" value="SIALIC ACID BINDING IMMUNOGLOBULIN-LIKE LECTIN"/>
    <property type="match status" value="1"/>
</dbReference>
<dbReference type="Proteomes" id="UP000005207">
    <property type="component" value="Linkage group LG11"/>
</dbReference>
<dbReference type="InterPro" id="IPR013783">
    <property type="entry name" value="Ig-like_fold"/>
</dbReference>
<evidence type="ECO:0000256" key="4">
    <source>
        <dbReference type="ARBA" id="ARBA00023136"/>
    </source>
</evidence>
<feature type="transmembrane region" description="Helical" evidence="5">
    <location>
        <begin position="151"/>
        <end position="173"/>
    </location>
</feature>
<dbReference type="PANTHER" id="PTHR12035:SF135">
    <property type="entry name" value="SIALIC ACID-BINDING IG-LIKE LECTIN 13"/>
    <property type="match status" value="1"/>
</dbReference>
<evidence type="ECO:0000259" key="6">
    <source>
        <dbReference type="Pfam" id="PF07686"/>
    </source>
</evidence>
<dbReference type="Gene3D" id="2.60.40.10">
    <property type="entry name" value="Immunoglobulins"/>
    <property type="match status" value="1"/>
</dbReference>
<evidence type="ECO:0000256" key="3">
    <source>
        <dbReference type="ARBA" id="ARBA00022989"/>
    </source>
</evidence>
<dbReference type="Pfam" id="PF07686">
    <property type="entry name" value="V-set"/>
    <property type="match status" value="1"/>
</dbReference>
<evidence type="ECO:0000313" key="8">
    <source>
        <dbReference type="Proteomes" id="UP000005207"/>
    </source>
</evidence>
<sequence>HHILLFIALYYSYSNRMKGLLGSCVVIPCSYNYPDPKTNTTGFTGIWYNDNNEVICHFDKSQTSDQFQNRTKLLGDLSKKNCSLMIEDLQQSDGGPLYFRIEIKDYELFSYSKDKISVSVIGNAAIGSCLTCHTAESQIIVKKKSTLSDCYIFLIRMVIFFSYSLLLTLICFLY</sequence>
<keyword evidence="8" id="KW-1185">Reference proteome</keyword>
<keyword evidence="3 5" id="KW-1133">Transmembrane helix</keyword>
<organism evidence="7 8">
    <name type="scientific">Oreochromis niloticus</name>
    <name type="common">Nile tilapia</name>
    <name type="synonym">Tilapia nilotica</name>
    <dbReference type="NCBI Taxonomy" id="8128"/>
    <lineage>
        <taxon>Eukaryota</taxon>
        <taxon>Metazoa</taxon>
        <taxon>Chordata</taxon>
        <taxon>Craniata</taxon>
        <taxon>Vertebrata</taxon>
        <taxon>Euteleostomi</taxon>
        <taxon>Actinopterygii</taxon>
        <taxon>Neopterygii</taxon>
        <taxon>Teleostei</taxon>
        <taxon>Neoteleostei</taxon>
        <taxon>Acanthomorphata</taxon>
        <taxon>Ovalentaria</taxon>
        <taxon>Cichlomorphae</taxon>
        <taxon>Cichliformes</taxon>
        <taxon>Cichlidae</taxon>
        <taxon>African cichlids</taxon>
        <taxon>Pseudocrenilabrinae</taxon>
        <taxon>Oreochromini</taxon>
        <taxon>Oreochromis</taxon>
    </lineage>
</organism>
<accession>A0A669BQR4</accession>
<reference evidence="8" key="1">
    <citation type="submission" date="2012-01" db="EMBL/GenBank/DDBJ databases">
        <title>The Genome Sequence of Oreochromis niloticus (Nile Tilapia).</title>
        <authorList>
            <consortium name="Broad Institute Genome Assembly Team"/>
            <consortium name="Broad Institute Sequencing Platform"/>
            <person name="Di Palma F."/>
            <person name="Johnson J."/>
            <person name="Lander E.S."/>
            <person name="Lindblad-Toh K."/>
        </authorList>
    </citation>
    <scope>NUCLEOTIDE SEQUENCE [LARGE SCALE GENOMIC DNA]</scope>
</reference>
<dbReference type="GO" id="GO:0033691">
    <property type="term" value="F:sialic acid binding"/>
    <property type="evidence" value="ECO:0007669"/>
    <property type="project" value="TreeGrafter"/>
</dbReference>
<proteinExistence type="predicted"/>
<comment type="subcellular location">
    <subcellularLocation>
        <location evidence="1">Membrane</location>
        <topology evidence="1">Single-pass membrane protein</topology>
    </subcellularLocation>
</comment>
<reference evidence="7" key="3">
    <citation type="submission" date="2025-09" db="UniProtKB">
        <authorList>
            <consortium name="Ensembl"/>
        </authorList>
    </citation>
    <scope>IDENTIFICATION</scope>
</reference>
<dbReference type="InterPro" id="IPR036179">
    <property type="entry name" value="Ig-like_dom_sf"/>
</dbReference>